<dbReference type="STRING" id="7897.ENSLACP00000019629"/>
<feature type="region of interest" description="Disordered" evidence="1">
    <location>
        <begin position="1593"/>
        <end position="1624"/>
    </location>
</feature>
<dbReference type="Ensembl" id="ENSLACT00000019767.1">
    <property type="protein sequence ID" value="ENSLACP00000019629.1"/>
    <property type="gene ID" value="ENSLACG00000017262.1"/>
</dbReference>
<feature type="compositionally biased region" description="Basic and acidic residues" evidence="1">
    <location>
        <begin position="642"/>
        <end position="652"/>
    </location>
</feature>
<keyword evidence="6" id="KW-1185">Reference proteome</keyword>
<proteinExistence type="predicted"/>
<feature type="region of interest" description="Disordered" evidence="1">
    <location>
        <begin position="1676"/>
        <end position="1735"/>
    </location>
</feature>
<feature type="domain" description="Treslin STD" evidence="4">
    <location>
        <begin position="664"/>
        <end position="817"/>
    </location>
</feature>
<gene>
    <name evidence="5" type="primary">TICRR</name>
</gene>
<dbReference type="GO" id="GO:0007095">
    <property type="term" value="P:mitotic G2 DNA damage checkpoint signaling"/>
    <property type="evidence" value="ECO:0007669"/>
    <property type="project" value="TreeGrafter"/>
</dbReference>
<dbReference type="InterPro" id="IPR032746">
    <property type="entry name" value="Treslin_M"/>
</dbReference>
<dbReference type="InterPro" id="IPR053920">
    <property type="entry name" value="Treslin_STD"/>
</dbReference>
<feature type="region of interest" description="Disordered" evidence="1">
    <location>
        <begin position="1108"/>
        <end position="1529"/>
    </location>
</feature>
<dbReference type="FunCoup" id="H3BCK8">
    <property type="interactions" value="2368"/>
</dbReference>
<feature type="compositionally biased region" description="Basic residues" evidence="1">
    <location>
        <begin position="583"/>
        <end position="600"/>
    </location>
</feature>
<dbReference type="GO" id="GO:0006260">
    <property type="term" value="P:DNA replication"/>
    <property type="evidence" value="ECO:0007669"/>
    <property type="project" value="InterPro"/>
</dbReference>
<feature type="region of interest" description="Disordered" evidence="1">
    <location>
        <begin position="1774"/>
        <end position="1827"/>
    </location>
</feature>
<feature type="domain" description="Treslin M" evidence="2">
    <location>
        <begin position="298"/>
        <end position="444"/>
    </location>
</feature>
<evidence type="ECO:0000259" key="3">
    <source>
        <dbReference type="Pfam" id="PF21854"/>
    </source>
</evidence>
<dbReference type="PANTHER" id="PTHR21556:SF2">
    <property type="entry name" value="TRESLIN"/>
    <property type="match status" value="1"/>
</dbReference>
<dbReference type="GO" id="GO:0003682">
    <property type="term" value="F:chromatin binding"/>
    <property type="evidence" value="ECO:0007669"/>
    <property type="project" value="TreeGrafter"/>
</dbReference>
<name>H3BCK8_LATCH</name>
<feature type="compositionally biased region" description="Polar residues" evidence="1">
    <location>
        <begin position="1325"/>
        <end position="1356"/>
    </location>
</feature>
<dbReference type="InterPro" id="IPR026153">
    <property type="entry name" value="Treslin"/>
</dbReference>
<dbReference type="GO" id="GO:0010212">
    <property type="term" value="P:response to ionizing radiation"/>
    <property type="evidence" value="ECO:0007669"/>
    <property type="project" value="InterPro"/>
</dbReference>
<feature type="compositionally biased region" description="Basic and acidic residues" evidence="1">
    <location>
        <begin position="1385"/>
        <end position="1394"/>
    </location>
</feature>
<feature type="compositionally biased region" description="Polar residues" evidence="1">
    <location>
        <begin position="1291"/>
        <end position="1315"/>
    </location>
</feature>
<evidence type="ECO:0000256" key="1">
    <source>
        <dbReference type="SAM" id="MobiDB-lite"/>
    </source>
</evidence>
<feature type="domain" description="Treslin N-terminal" evidence="3">
    <location>
        <begin position="5"/>
        <end position="213"/>
    </location>
</feature>
<dbReference type="Pfam" id="PF21854">
    <property type="entry name" value="Treslin_N"/>
    <property type="match status" value="1"/>
</dbReference>
<dbReference type="Proteomes" id="UP000008672">
    <property type="component" value="Unassembled WGS sequence"/>
</dbReference>
<dbReference type="OMA" id="LYWMEKL"/>
<dbReference type="InParanoid" id="H3BCK8"/>
<feature type="compositionally biased region" description="Polar residues" evidence="1">
    <location>
        <begin position="1121"/>
        <end position="1135"/>
    </location>
</feature>
<dbReference type="GO" id="GO:0030174">
    <property type="term" value="P:regulation of DNA-templated DNA replication initiation"/>
    <property type="evidence" value="ECO:0007669"/>
    <property type="project" value="TreeGrafter"/>
</dbReference>
<reference evidence="6" key="1">
    <citation type="submission" date="2011-08" db="EMBL/GenBank/DDBJ databases">
        <title>The draft genome of Latimeria chalumnae.</title>
        <authorList>
            <person name="Di Palma F."/>
            <person name="Alfoldi J."/>
            <person name="Johnson J."/>
            <person name="Berlin A."/>
            <person name="Gnerre S."/>
            <person name="Jaffe D."/>
            <person name="MacCallum I."/>
            <person name="Young S."/>
            <person name="Walker B.J."/>
            <person name="Lander E."/>
            <person name="Lindblad-Toh K."/>
        </authorList>
    </citation>
    <scope>NUCLEOTIDE SEQUENCE [LARGE SCALE GENOMIC DNA]</scope>
    <source>
        <strain evidence="6">Wild caught</strain>
    </source>
</reference>
<feature type="compositionally biased region" description="Basic and acidic residues" evidence="1">
    <location>
        <begin position="1229"/>
        <end position="1245"/>
    </location>
</feature>
<dbReference type="Pfam" id="PF21855">
    <property type="entry name" value="Treslin_STD"/>
    <property type="match status" value="1"/>
</dbReference>
<reference evidence="5" key="2">
    <citation type="submission" date="2025-08" db="UniProtKB">
        <authorList>
            <consortium name="Ensembl"/>
        </authorList>
    </citation>
    <scope>IDENTIFICATION</scope>
</reference>
<dbReference type="EMBL" id="AFYH01021365">
    <property type="status" value="NOT_ANNOTATED_CDS"/>
    <property type="molecule type" value="Genomic_DNA"/>
</dbReference>
<evidence type="ECO:0000313" key="6">
    <source>
        <dbReference type="Proteomes" id="UP000008672"/>
    </source>
</evidence>
<evidence type="ECO:0000259" key="4">
    <source>
        <dbReference type="Pfam" id="PF21855"/>
    </source>
</evidence>
<feature type="compositionally biased region" description="Polar residues" evidence="1">
    <location>
        <begin position="1365"/>
        <end position="1380"/>
    </location>
</feature>
<feature type="compositionally biased region" description="Low complexity" evidence="1">
    <location>
        <begin position="1676"/>
        <end position="1686"/>
    </location>
</feature>
<dbReference type="GO" id="GO:0005634">
    <property type="term" value="C:nucleus"/>
    <property type="evidence" value="ECO:0007669"/>
    <property type="project" value="InterPro"/>
</dbReference>
<evidence type="ECO:0000313" key="5">
    <source>
        <dbReference type="Ensembl" id="ENSLACP00000019629.1"/>
    </source>
</evidence>
<dbReference type="InterPro" id="IPR053919">
    <property type="entry name" value="Treslin_N"/>
</dbReference>
<dbReference type="Pfam" id="PF15292">
    <property type="entry name" value="Treslin_M"/>
    <property type="match status" value="1"/>
</dbReference>
<dbReference type="GO" id="GO:0033314">
    <property type="term" value="P:mitotic DNA replication checkpoint signaling"/>
    <property type="evidence" value="ECO:0007669"/>
    <property type="project" value="InterPro"/>
</dbReference>
<feature type="compositionally biased region" description="Polar residues" evidence="1">
    <location>
        <begin position="1264"/>
        <end position="1274"/>
    </location>
</feature>
<dbReference type="EMBL" id="AFYH01021363">
    <property type="status" value="NOT_ANNOTATED_CDS"/>
    <property type="molecule type" value="Genomic_DNA"/>
</dbReference>
<organism evidence="5 6">
    <name type="scientific">Latimeria chalumnae</name>
    <name type="common">Coelacanth</name>
    <dbReference type="NCBI Taxonomy" id="7897"/>
    <lineage>
        <taxon>Eukaryota</taxon>
        <taxon>Metazoa</taxon>
        <taxon>Chordata</taxon>
        <taxon>Craniata</taxon>
        <taxon>Vertebrata</taxon>
        <taxon>Euteleostomi</taxon>
        <taxon>Coelacanthiformes</taxon>
        <taxon>Coelacanthidae</taxon>
        <taxon>Latimeria</taxon>
    </lineage>
</organism>
<dbReference type="HOGENOM" id="CLU_241727_0_0_1"/>
<sequence length="1936" mass="214749">MASQNLVFLIDSAYGSQSAGAAAPNLVRLGSLKLLNYFGCKYGFEKVRWGFKFFDSLQAKSKLSRASDFRELKEKHLEEFERELGRRCQQAGEKRLQDVGSLPCRAVVIQNALKETLLDYQWDRPDITSPTKATLRTSRRRPVLHGIGEASSSLMEDDLASRNQNVLFLFHPCPHSRSELERFGSVGSPGFDDGELFCSQQLLEKLLPPKVQDLLLQQKIVLHWVDTAEYAKLLELPNHFGYRTVREVLQQVGGSMVPLDGLLQLTYDARGNPARLDVEYGAGEPALSHFNGGSCTVMFPFESSINYLMCSEPLYRVAFPQLTAVLSIAEGLVTEEQHRCAVTLDPVSCTPRTLLRPRNITLKGTVRDWDPLKASPLGTSSWILQRSKETLEPEAETPLFQQLLKRLTCEGLHMVADVTSWEGLPTVTGVLSPLTATVALLTLIWSEPVAGVVDFLSQGTMAESTEEIESSELPEVVSGVLNHLYSSKEEEHETHAEDDPVPPWVQQELSRETSQGTALVEGWFPFSSVSGSSSALMESFRLLQAGEEEEEESDPEAVLTNCLSEFYQRKADQDFGAAAKQGNGRRRGLQRTPVRQKMKTMSRSLQMLNVARLNVKAQKLQPEGPQQPLVGEKGPRKPSKRRSGDERGEKGRLSACSVDFKTEEELVSHLKESYQKAVSEGDSSERTLVHSTVATIKSFFKTGETQDTEMNCINLLKTHLLKTSKAIRQQYENSQQKEAKVRECRLQCLLRLEVCAQCPSLQGDECTEQLVEEMIEMLRILSLTKDPPYLTRFLEEEVLVIYVPSIATVLGDLYYSLGTQVPEKLALVLPAHFFSDESMSQENNSVSEAQLPPSVAASADSTGNKVDQLEELRTRSAKKRRHSSLARHRSITESSQGLRQIEMPARSLRRVRQENSQSHLSGANGQLLPPQKETVQEVIKVRRNLFNQEALSPRKRLKMLRSQSVSAVEGLKHRRSRSTEGARDHRKLLTTKVMETPLHKQVSNRLLHRQIKGRQSDSALDVGIVEESPEKPAVETKVRRSPRINKQSFACRGSSSFYSLGQPKSRNLERVHSASLLQSLSTQKPNLKALQSPKRLLFGAVLEKTSPEAVDAPERRKSRQHLSSSEELNAVQTLRKSSRKTPQKFTNPSAKLRTPRKSHSRFPRTTRRTKEDSGKSPRKTTQRFTSPSAKFRTPKKSPLVLPPLRSPSRTPGSSRKKTPSKSPALTKRVAKDLGKSFTPSKDRRNSPSKFPKRKSECSLAVTPQKDSSPGSKFSSPLKHMKNFCSPEKTPQKSTPDMCKNSSQMPQRAPGSSSARSPVRIRVRTRSTPGKSETELQETWTVPDTSCTPEGTPQKSRFPSPRTPRDSTLPSSQTPSRTNCNIFGESEIHYPERPVKPRSASLKDTLKAKSNAPTANFSSNKTSTQSPLWRPSTDLSSPSQFLKQQSPVKALTSTGTSESFTISSQTEEESVEVAGARVVPMEAELKMKPSFSRKQSSSIVWSTLPSTPSTSAKPKDSTSPSTYEFRWTPDRRQRLAAARLEAPMFPTKSSIPRAPQASKSRGKVALEDTPTYEVELEMQDSGLPKLRFKRTDSSSKLGLENDLSCGQHQTPKGHQKNKDRRSPLPDLSGAWCARHSGKAETGCISPSCFHSSHGTPAKSTPGKGGVQTYICQSCTPTRSTPSTASPSQAEGGIPWTPSPQHRGRATPDAIKNWPRKKKAATGTSGNSRNKKGHQECAAGNVPVAEKDSLMMSFSEPCSSKALNLEDIELEGVCRLQEQSPSREEVTPEDASSRETFGLRSRKRGSGCLSPGDGTLRRVKKPHEVGSLDKNKLEQTGLSTLASRSRSFARQISTGDDEVFNISAVTPPSGKMKVLSANSLFALTQSPLLYQGKTPPSREKRTAGKYVYLFTSDPETVPFTQVSARRSTSRTYSRKKLL</sequence>
<dbReference type="PANTHER" id="PTHR21556">
    <property type="entry name" value="TRESLIN"/>
    <property type="match status" value="1"/>
</dbReference>
<feature type="compositionally biased region" description="Polar residues" evidence="1">
    <location>
        <begin position="914"/>
        <end position="924"/>
    </location>
</feature>
<feature type="region of interest" description="Disordered" evidence="1">
    <location>
        <begin position="576"/>
        <end position="600"/>
    </location>
</feature>
<feature type="compositionally biased region" description="Polar residues" evidence="1">
    <location>
        <begin position="1410"/>
        <end position="1464"/>
    </location>
</feature>
<feature type="compositionally biased region" description="Polar residues" evidence="1">
    <location>
        <begin position="1491"/>
        <end position="1521"/>
    </location>
</feature>
<evidence type="ECO:0000259" key="2">
    <source>
        <dbReference type="Pfam" id="PF15292"/>
    </source>
</evidence>
<feature type="region of interest" description="Disordered" evidence="1">
    <location>
        <begin position="874"/>
        <end position="897"/>
    </location>
</feature>
<feature type="region of interest" description="Disordered" evidence="1">
    <location>
        <begin position="1546"/>
        <end position="1565"/>
    </location>
</feature>
<dbReference type="EMBL" id="AFYH01021364">
    <property type="status" value="NOT_ANNOTATED_CDS"/>
    <property type="molecule type" value="Genomic_DNA"/>
</dbReference>
<accession>H3BCK8</accession>
<dbReference type="GeneTree" id="ENSGT00390000005222"/>
<feature type="region of interest" description="Disordered" evidence="1">
    <location>
        <begin position="617"/>
        <end position="654"/>
    </location>
</feature>
<dbReference type="eggNOG" id="ENOG502QW0J">
    <property type="taxonomic scope" value="Eukaryota"/>
</dbReference>
<feature type="compositionally biased region" description="Basic residues" evidence="1">
    <location>
        <begin position="1153"/>
        <end position="1167"/>
    </location>
</feature>
<protein>
    <submittedName>
        <fullName evidence="5">TOPBP1 interacting checkpoint and replication regulator</fullName>
    </submittedName>
</protein>
<reference evidence="5" key="3">
    <citation type="submission" date="2025-09" db="UniProtKB">
        <authorList>
            <consortium name="Ensembl"/>
        </authorList>
    </citation>
    <scope>IDENTIFICATION</scope>
</reference>
<feature type="compositionally biased region" description="Basic residues" evidence="1">
    <location>
        <begin position="875"/>
        <end position="889"/>
    </location>
</feature>
<feature type="region of interest" description="Disordered" evidence="1">
    <location>
        <begin position="910"/>
        <end position="931"/>
    </location>
</feature>